<evidence type="ECO:0000313" key="3">
    <source>
        <dbReference type="Proteomes" id="UP001487740"/>
    </source>
</evidence>
<dbReference type="InterPro" id="IPR036322">
    <property type="entry name" value="WD40_repeat_dom_sf"/>
</dbReference>
<organism evidence="2 3">
    <name type="scientific">Scylla paramamosain</name>
    <name type="common">Mud crab</name>
    <dbReference type="NCBI Taxonomy" id="85552"/>
    <lineage>
        <taxon>Eukaryota</taxon>
        <taxon>Metazoa</taxon>
        <taxon>Ecdysozoa</taxon>
        <taxon>Arthropoda</taxon>
        <taxon>Crustacea</taxon>
        <taxon>Multicrustacea</taxon>
        <taxon>Malacostraca</taxon>
        <taxon>Eumalacostraca</taxon>
        <taxon>Eucarida</taxon>
        <taxon>Decapoda</taxon>
        <taxon>Pleocyemata</taxon>
        <taxon>Brachyura</taxon>
        <taxon>Eubrachyura</taxon>
        <taxon>Portunoidea</taxon>
        <taxon>Portunidae</taxon>
        <taxon>Portuninae</taxon>
        <taxon>Scylla</taxon>
    </lineage>
</organism>
<reference evidence="2 3" key="1">
    <citation type="submission" date="2023-03" db="EMBL/GenBank/DDBJ databases">
        <title>High-quality genome of Scylla paramamosain provides insights in environmental adaptation.</title>
        <authorList>
            <person name="Zhang L."/>
        </authorList>
    </citation>
    <scope>NUCLEOTIDE SEQUENCE [LARGE SCALE GENOMIC DNA]</scope>
    <source>
        <strain evidence="2">LZ_2023a</strain>
        <tissue evidence="2">Muscle</tissue>
    </source>
</reference>
<dbReference type="EMBL" id="JARAKH010000045">
    <property type="protein sequence ID" value="KAK8378539.1"/>
    <property type="molecule type" value="Genomic_DNA"/>
</dbReference>
<evidence type="ECO:0000313" key="2">
    <source>
        <dbReference type="EMBL" id="KAK8378539.1"/>
    </source>
</evidence>
<dbReference type="InterPro" id="IPR001680">
    <property type="entry name" value="WD40_rpt"/>
</dbReference>
<sequence length="488" mass="52496">MEEEGRVKFLPQKSNTPTCCAFHPKDRYAFAFGGQEGEVSLVSALRGEVVRSVTVGSLNLTRAINSLTFSSDGSKAITSSVSRKVVLMDVERGATLLAYDNCVSPQETRQPLATHPALPHLVACPAVNAKGITLLDLRMPLPLDFIYDLHEDTIHDLLFLDGSWPWGSGKAVLVSGSASGEVKVNGLDGRPLCSFSTQPPVTLLHPSPDAFNAALSSGYPSVVLVNTGEGLVSWGVGKRPWKWETEKIHPAGVTRMKYTQSGGILYTVQGKAVHRHRRYPDRHAPLGQVFTHAAPICDLDLSPYNEYLITASQDGSVGLLHLGAPNHGWTQRYMGGRGAAPGMGGRAARNLLETHEMEEEENRERRPVEDRVWENIASVSSTHLRPHARAIHAHPALLPHLTTSLVLPSAVIEEERQGNQGGGEGGGGGGRGGGGGVEEAYLTTGGDYGRFPAGWAGLGRPPTTHTLNTSFTHRLAKAGMYRNHSVNM</sequence>
<dbReference type="AlphaFoldDB" id="A0AAW0SU53"/>
<proteinExistence type="predicted"/>
<dbReference type="SMART" id="SM00320">
    <property type="entry name" value="WD40"/>
    <property type="match status" value="3"/>
</dbReference>
<protein>
    <submittedName>
        <fullName evidence="2">Uncharacterized protein</fullName>
    </submittedName>
</protein>
<keyword evidence="3" id="KW-1185">Reference proteome</keyword>
<feature type="region of interest" description="Disordered" evidence="1">
    <location>
        <begin position="416"/>
        <end position="440"/>
    </location>
</feature>
<dbReference type="Pfam" id="PF00400">
    <property type="entry name" value="WD40"/>
    <property type="match status" value="1"/>
</dbReference>
<accession>A0AAW0SU53</accession>
<dbReference type="Gene3D" id="2.130.10.10">
    <property type="entry name" value="YVTN repeat-like/Quinoprotein amine dehydrogenase"/>
    <property type="match status" value="2"/>
</dbReference>
<feature type="compositionally biased region" description="Gly residues" evidence="1">
    <location>
        <begin position="419"/>
        <end position="437"/>
    </location>
</feature>
<comment type="caution">
    <text evidence="2">The sequence shown here is derived from an EMBL/GenBank/DDBJ whole genome shotgun (WGS) entry which is preliminary data.</text>
</comment>
<gene>
    <name evidence="2" type="ORF">O3P69_011203</name>
</gene>
<name>A0AAW0SU53_SCYPA</name>
<dbReference type="PANTHER" id="PTHR19879">
    <property type="entry name" value="TRANSCRIPTION INITIATION FACTOR TFIID"/>
    <property type="match status" value="1"/>
</dbReference>
<evidence type="ECO:0000256" key="1">
    <source>
        <dbReference type="SAM" id="MobiDB-lite"/>
    </source>
</evidence>
<dbReference type="InterPro" id="IPR015943">
    <property type="entry name" value="WD40/YVTN_repeat-like_dom_sf"/>
</dbReference>
<dbReference type="PANTHER" id="PTHR19879:SF9">
    <property type="entry name" value="TRANSCRIPTION INITIATION FACTOR TFIID SUBUNIT 5"/>
    <property type="match status" value="1"/>
</dbReference>
<dbReference type="SUPFAM" id="SSF50978">
    <property type="entry name" value="WD40 repeat-like"/>
    <property type="match status" value="1"/>
</dbReference>
<dbReference type="Proteomes" id="UP001487740">
    <property type="component" value="Unassembled WGS sequence"/>
</dbReference>